<evidence type="ECO:0000313" key="1">
    <source>
        <dbReference type="EMBL" id="OAL10166.1"/>
    </source>
</evidence>
<reference evidence="2" key="1">
    <citation type="submission" date="2016-04" db="EMBL/GenBank/DDBJ databases">
        <authorList>
            <person name="Quiroz-Castaneda R.E."/>
            <person name="Martinez-Ocampo F."/>
        </authorList>
    </citation>
    <scope>NUCLEOTIDE SEQUENCE [LARGE SCALE GENOMIC DNA]</scope>
    <source>
        <strain evidence="2">INIFAP01</strain>
    </source>
</reference>
<protein>
    <submittedName>
        <fullName evidence="1">Uncharacterized protein</fullName>
    </submittedName>
</protein>
<dbReference type="Proteomes" id="UP000077623">
    <property type="component" value="Unassembled WGS sequence"/>
</dbReference>
<keyword evidence="2" id="KW-1185">Reference proteome</keyword>
<dbReference type="STRING" id="432608.A6V39_04610"/>
<dbReference type="RefSeq" id="WP_187150550.1">
    <property type="nucleotide sequence ID" value="NZ_LWUJ01000012.1"/>
</dbReference>
<accession>A0A1A9QDZ0</accession>
<evidence type="ECO:0000313" key="2">
    <source>
        <dbReference type="Proteomes" id="UP000077623"/>
    </source>
</evidence>
<sequence length="77" mass="8536">MRDSCSKPSFSFIKFLIFSIASLPPIDIICSLKLVNSCSLICSSDLIFLNSSNCHSTFETLSNLDQLFNSLLKLIIS</sequence>
<dbReference type="EMBL" id="LWUJ01000012">
    <property type="protein sequence ID" value="OAL10166.1"/>
    <property type="molecule type" value="Genomic_DNA"/>
</dbReference>
<organism evidence="1 2">
    <name type="scientific">Candidatus Mycoplasma haematobovis</name>
    <dbReference type="NCBI Taxonomy" id="432608"/>
    <lineage>
        <taxon>Bacteria</taxon>
        <taxon>Bacillati</taxon>
        <taxon>Mycoplasmatota</taxon>
        <taxon>Mollicutes</taxon>
        <taxon>Mycoplasmataceae</taxon>
        <taxon>Mycoplasma</taxon>
    </lineage>
</organism>
<proteinExistence type="predicted"/>
<dbReference type="AlphaFoldDB" id="A0A1A9QDZ0"/>
<name>A0A1A9QDZ0_9MOLU</name>
<gene>
    <name evidence="1" type="ORF">A6V39_04610</name>
</gene>
<comment type="caution">
    <text evidence="1">The sequence shown here is derived from an EMBL/GenBank/DDBJ whole genome shotgun (WGS) entry which is preliminary data.</text>
</comment>